<feature type="compositionally biased region" description="Low complexity" evidence="1">
    <location>
        <begin position="155"/>
        <end position="170"/>
    </location>
</feature>
<name>A0AAV1CQX9_OLDCO</name>
<feature type="region of interest" description="Disordered" evidence="1">
    <location>
        <begin position="155"/>
        <end position="190"/>
    </location>
</feature>
<evidence type="ECO:0000256" key="1">
    <source>
        <dbReference type="SAM" id="MobiDB-lite"/>
    </source>
</evidence>
<protein>
    <submittedName>
        <fullName evidence="3">OLC1v1033285C1</fullName>
    </submittedName>
</protein>
<proteinExistence type="predicted"/>
<evidence type="ECO:0000313" key="4">
    <source>
        <dbReference type="Proteomes" id="UP001161247"/>
    </source>
</evidence>
<dbReference type="Proteomes" id="UP001161247">
    <property type="component" value="Chromosome 2"/>
</dbReference>
<dbReference type="PANTHER" id="PTHR45295">
    <property type="entry name" value="CHAPERONE PROTEIN DNAJ C76, CHLOROPLASTIC"/>
    <property type="match status" value="1"/>
</dbReference>
<keyword evidence="2" id="KW-0472">Membrane</keyword>
<feature type="transmembrane region" description="Helical" evidence="2">
    <location>
        <begin position="193"/>
        <end position="210"/>
    </location>
</feature>
<accession>A0AAV1CQX9</accession>
<dbReference type="EMBL" id="OX459119">
    <property type="protein sequence ID" value="CAI9097003.1"/>
    <property type="molecule type" value="Genomic_DNA"/>
</dbReference>
<gene>
    <name evidence="3" type="ORF">OLC1_LOCUS7613</name>
</gene>
<organism evidence="3 4">
    <name type="scientific">Oldenlandia corymbosa var. corymbosa</name>
    <dbReference type="NCBI Taxonomy" id="529605"/>
    <lineage>
        <taxon>Eukaryota</taxon>
        <taxon>Viridiplantae</taxon>
        <taxon>Streptophyta</taxon>
        <taxon>Embryophyta</taxon>
        <taxon>Tracheophyta</taxon>
        <taxon>Spermatophyta</taxon>
        <taxon>Magnoliopsida</taxon>
        <taxon>eudicotyledons</taxon>
        <taxon>Gunneridae</taxon>
        <taxon>Pentapetalae</taxon>
        <taxon>asterids</taxon>
        <taxon>lamiids</taxon>
        <taxon>Gentianales</taxon>
        <taxon>Rubiaceae</taxon>
        <taxon>Rubioideae</taxon>
        <taxon>Spermacoceae</taxon>
        <taxon>Hedyotis-Oldenlandia complex</taxon>
        <taxon>Oldenlandia</taxon>
    </lineage>
</organism>
<dbReference type="AlphaFoldDB" id="A0AAV1CQX9"/>
<evidence type="ECO:0000256" key="2">
    <source>
        <dbReference type="SAM" id="Phobius"/>
    </source>
</evidence>
<evidence type="ECO:0000313" key="3">
    <source>
        <dbReference type="EMBL" id="CAI9097003.1"/>
    </source>
</evidence>
<keyword evidence="4" id="KW-1185">Reference proteome</keyword>
<keyword evidence="2" id="KW-1133">Transmembrane helix</keyword>
<keyword evidence="2" id="KW-0812">Transmembrane</keyword>
<sequence length="272" mass="30326">MDRMVERSDLAALEFLMSKKPRGKVRIGAGNTIGARTSNIFDDLEKFQSRYALNKASSKESDIYWEAKASAVHAIRSVTNWLYWQTPPGGTTGQHFQNLTPSDKNSADPNIEKIRDVAEARKQARETMRHYPAVSSNYLTEGEYWDPSKHAFATSMMESESEMPSSASPSTKKKEKLPNKDPKDSKQNSEGQSFLWSVPLVFGVVAATIVRSRLGEGASGGLEEHIGGSRLRDIVNSNWLQVILAGVTWYLIGMAIMELVATIRSRLQNTRK</sequence>
<reference evidence="3" key="1">
    <citation type="submission" date="2023-03" db="EMBL/GenBank/DDBJ databases">
        <authorList>
            <person name="Julca I."/>
        </authorList>
    </citation>
    <scope>NUCLEOTIDE SEQUENCE</scope>
</reference>
<feature type="compositionally biased region" description="Basic and acidic residues" evidence="1">
    <location>
        <begin position="176"/>
        <end position="187"/>
    </location>
</feature>
<dbReference type="PANTHER" id="PTHR45295:SF1">
    <property type="entry name" value="CHAPERONE PROTEIN DNAJ C76, CHLOROPLASTIC"/>
    <property type="match status" value="1"/>
</dbReference>
<feature type="transmembrane region" description="Helical" evidence="2">
    <location>
        <begin position="239"/>
        <end position="263"/>
    </location>
</feature>